<organism evidence="2 3">
    <name type="scientific">Trachymyrmex cornetzi</name>
    <dbReference type="NCBI Taxonomy" id="471704"/>
    <lineage>
        <taxon>Eukaryota</taxon>
        <taxon>Metazoa</taxon>
        <taxon>Ecdysozoa</taxon>
        <taxon>Arthropoda</taxon>
        <taxon>Hexapoda</taxon>
        <taxon>Insecta</taxon>
        <taxon>Pterygota</taxon>
        <taxon>Neoptera</taxon>
        <taxon>Endopterygota</taxon>
        <taxon>Hymenoptera</taxon>
        <taxon>Apocrita</taxon>
        <taxon>Aculeata</taxon>
        <taxon>Formicoidea</taxon>
        <taxon>Formicidae</taxon>
        <taxon>Myrmicinae</taxon>
        <taxon>Trachymyrmex</taxon>
    </lineage>
</organism>
<evidence type="ECO:0000313" key="3">
    <source>
        <dbReference type="Proteomes" id="UP000078492"/>
    </source>
</evidence>
<proteinExistence type="predicted"/>
<feature type="transmembrane region" description="Helical" evidence="1">
    <location>
        <begin position="52"/>
        <end position="78"/>
    </location>
</feature>
<feature type="transmembrane region" description="Helical" evidence="1">
    <location>
        <begin position="23"/>
        <end position="46"/>
    </location>
</feature>
<protein>
    <submittedName>
        <fullName evidence="2">Uncharacterized protein</fullName>
    </submittedName>
</protein>
<gene>
    <name evidence="2" type="ORF">ALC57_11208</name>
</gene>
<keyword evidence="1" id="KW-0812">Transmembrane</keyword>
<evidence type="ECO:0000313" key="2">
    <source>
        <dbReference type="EMBL" id="KYN50595.1"/>
    </source>
</evidence>
<accession>A0A151K3A4</accession>
<reference evidence="2 3" key="1">
    <citation type="submission" date="2015-09" db="EMBL/GenBank/DDBJ databases">
        <title>Trachymyrmex cornetzi WGS genome.</title>
        <authorList>
            <person name="Nygaard S."/>
            <person name="Hu H."/>
            <person name="Boomsma J."/>
            <person name="Zhang G."/>
        </authorList>
    </citation>
    <scope>NUCLEOTIDE SEQUENCE [LARGE SCALE GENOMIC DNA]</scope>
    <source>
        <strain evidence="2">Tcor2-1</strain>
        <tissue evidence="2">Whole body</tissue>
    </source>
</reference>
<comment type="caution">
    <text evidence="2">The sequence shown here is derived from an EMBL/GenBank/DDBJ whole genome shotgun (WGS) entry which is preliminary data.</text>
</comment>
<dbReference type="EMBL" id="LKEY01042058">
    <property type="protein sequence ID" value="KYN50595.1"/>
    <property type="molecule type" value="Genomic_DNA"/>
</dbReference>
<feature type="non-terminal residue" evidence="2">
    <location>
        <position position="1"/>
    </location>
</feature>
<dbReference type="AlphaFoldDB" id="A0A151K3A4"/>
<keyword evidence="1" id="KW-1133">Transmembrane helix</keyword>
<keyword evidence="3" id="KW-1185">Reference proteome</keyword>
<keyword evidence="1" id="KW-0472">Membrane</keyword>
<evidence type="ECO:0000256" key="1">
    <source>
        <dbReference type="SAM" id="Phobius"/>
    </source>
</evidence>
<dbReference type="Proteomes" id="UP000078492">
    <property type="component" value="Unassembled WGS sequence"/>
</dbReference>
<name>A0A151K3A4_9HYME</name>
<sequence>CTQSTIKDIMLMCLALGLRHNKVLLILFYHIDFVTQIIMVQSYMIFMMEQNIGNILIIGIFYQILIISLILLIQMVFLQVHLLVRQCGLFILH</sequence>